<reference evidence="12 13" key="1">
    <citation type="journal article" date="2017" name="Environ. Microbiol.">
        <title>Decay of the glycolytic pathway and adaptation to intranuclear parasitism within Enterocytozoonidae microsporidia.</title>
        <authorList>
            <person name="Wiredu Boakye D."/>
            <person name="Jaroenlak P."/>
            <person name="Prachumwat A."/>
            <person name="Williams T.A."/>
            <person name="Bateman K.S."/>
            <person name="Itsathitphaisarn O."/>
            <person name="Sritunyalucksana K."/>
            <person name="Paszkiewicz K.H."/>
            <person name="Moore K.A."/>
            <person name="Stentiford G.D."/>
            <person name="Williams B.A."/>
        </authorList>
    </citation>
    <scope>NUCLEOTIDE SEQUENCE [LARGE SCALE GENOMIC DNA]</scope>
    <source>
        <strain evidence="12 13">GB1</strain>
    </source>
</reference>
<dbReference type="GO" id="GO:0042393">
    <property type="term" value="F:histone binding"/>
    <property type="evidence" value="ECO:0007669"/>
    <property type="project" value="TreeGrafter"/>
</dbReference>
<keyword evidence="13" id="KW-1185">Reference proteome</keyword>
<accession>A0A1X0QAL2</accession>
<dbReference type="GO" id="GO:0005524">
    <property type="term" value="F:ATP binding"/>
    <property type="evidence" value="ECO:0007669"/>
    <property type="project" value="UniProtKB-KW"/>
</dbReference>
<evidence type="ECO:0000256" key="7">
    <source>
        <dbReference type="ARBA" id="ARBA00022853"/>
    </source>
</evidence>
<keyword evidence="6" id="KW-0067">ATP-binding</keyword>
<dbReference type="InterPro" id="IPR038718">
    <property type="entry name" value="SNF2-like_sf"/>
</dbReference>
<keyword evidence="4" id="KW-0378">Hydrolase</keyword>
<dbReference type="GO" id="GO:0004386">
    <property type="term" value="F:helicase activity"/>
    <property type="evidence" value="ECO:0007669"/>
    <property type="project" value="UniProtKB-KW"/>
</dbReference>
<evidence type="ECO:0000256" key="1">
    <source>
        <dbReference type="ARBA" id="ARBA00004123"/>
    </source>
</evidence>
<dbReference type="VEuPathDB" id="MicrosporidiaDB:A0H76_203"/>
<keyword evidence="5" id="KW-0347">Helicase</keyword>
<evidence type="ECO:0000313" key="12">
    <source>
        <dbReference type="EMBL" id="ORD96839.1"/>
    </source>
</evidence>
<dbReference type="GO" id="GO:0031491">
    <property type="term" value="F:nucleosome binding"/>
    <property type="evidence" value="ECO:0007669"/>
    <property type="project" value="InterPro"/>
</dbReference>
<dbReference type="VEuPathDB" id="MicrosporidiaDB:A0H76_2462"/>
<evidence type="ECO:0000256" key="8">
    <source>
        <dbReference type="ARBA" id="ARBA00023125"/>
    </source>
</evidence>
<dbReference type="FunFam" id="3.40.50.10810:FF:000005">
    <property type="entry name" value="Photoperiod-independent early flowering 1"/>
    <property type="match status" value="1"/>
</dbReference>
<dbReference type="InterPro" id="IPR000330">
    <property type="entry name" value="SNF2_N"/>
</dbReference>
<name>A0A1X0QAL2_9MICR</name>
<keyword evidence="7" id="KW-0156">Chromatin regulator</keyword>
<comment type="similarity">
    <text evidence="2">Belongs to the SNF2/RAD54 helicase family. SWR1 subfamily.</text>
</comment>
<dbReference type="SUPFAM" id="SSF52540">
    <property type="entry name" value="P-loop containing nucleoside triphosphate hydrolases"/>
    <property type="match status" value="2"/>
</dbReference>
<comment type="caution">
    <text evidence="12">The sequence shown here is derived from an EMBL/GenBank/DDBJ whole genome shotgun (WGS) entry which is preliminary data.</text>
</comment>
<keyword evidence="9" id="KW-0539">Nucleus</keyword>
<dbReference type="PANTHER" id="PTHR45623">
    <property type="entry name" value="CHROMODOMAIN-HELICASE-DNA-BINDING PROTEIN 3-RELATED-RELATED"/>
    <property type="match status" value="1"/>
</dbReference>
<evidence type="ECO:0000313" key="13">
    <source>
        <dbReference type="Proteomes" id="UP000192356"/>
    </source>
</evidence>
<dbReference type="GO" id="GO:0016887">
    <property type="term" value="F:ATP hydrolysis activity"/>
    <property type="evidence" value="ECO:0007669"/>
    <property type="project" value="TreeGrafter"/>
</dbReference>
<dbReference type="Proteomes" id="UP000192356">
    <property type="component" value="Unassembled WGS sequence"/>
</dbReference>
<dbReference type="Gene3D" id="1.10.10.60">
    <property type="entry name" value="Homeodomain-like"/>
    <property type="match status" value="2"/>
</dbReference>
<evidence type="ECO:0000256" key="6">
    <source>
        <dbReference type="ARBA" id="ARBA00022840"/>
    </source>
</evidence>
<dbReference type="GO" id="GO:0034728">
    <property type="term" value="P:nucleosome organization"/>
    <property type="evidence" value="ECO:0007669"/>
    <property type="project" value="TreeGrafter"/>
</dbReference>
<dbReference type="VEuPathDB" id="MicrosporidiaDB:HERIO_1260"/>
<dbReference type="InterPro" id="IPR036306">
    <property type="entry name" value="ISWI_HAND-dom_sf"/>
</dbReference>
<dbReference type="GO" id="GO:0005634">
    <property type="term" value="C:nucleus"/>
    <property type="evidence" value="ECO:0007669"/>
    <property type="project" value="UniProtKB-SubCell"/>
</dbReference>
<dbReference type="PROSITE" id="PS51194">
    <property type="entry name" value="HELICASE_CTER"/>
    <property type="match status" value="1"/>
</dbReference>
<evidence type="ECO:0000256" key="2">
    <source>
        <dbReference type="ARBA" id="ARBA00009220"/>
    </source>
</evidence>
<dbReference type="PANTHER" id="PTHR45623:SF49">
    <property type="entry name" value="SWI_SNF-RELATED MATRIX-ASSOCIATED ACTIN-DEPENDENT REGULATOR OF CHROMATIN SUBFAMILY A MEMBER 5"/>
    <property type="match status" value="1"/>
</dbReference>
<evidence type="ECO:0000256" key="3">
    <source>
        <dbReference type="ARBA" id="ARBA00022741"/>
    </source>
</evidence>
<dbReference type="PROSITE" id="PS51192">
    <property type="entry name" value="HELICASE_ATP_BIND_1"/>
    <property type="match status" value="1"/>
</dbReference>
<dbReference type="SMART" id="SM00490">
    <property type="entry name" value="HELICc"/>
    <property type="match status" value="1"/>
</dbReference>
<dbReference type="SUPFAM" id="SSF101224">
    <property type="entry name" value="HAND domain of the nucleosome remodeling ATPase ISWI"/>
    <property type="match status" value="1"/>
</dbReference>
<evidence type="ECO:0000256" key="5">
    <source>
        <dbReference type="ARBA" id="ARBA00022806"/>
    </source>
</evidence>
<dbReference type="SMART" id="SM00487">
    <property type="entry name" value="DEXDc"/>
    <property type="match status" value="1"/>
</dbReference>
<feature type="domain" description="Helicase C-terminal" evidence="11">
    <location>
        <begin position="357"/>
        <end position="519"/>
    </location>
</feature>
<dbReference type="Pfam" id="PF00271">
    <property type="entry name" value="Helicase_C"/>
    <property type="match status" value="1"/>
</dbReference>
<dbReference type="InterPro" id="IPR014001">
    <property type="entry name" value="Helicase_ATP-bd"/>
</dbReference>
<evidence type="ECO:0000256" key="9">
    <source>
        <dbReference type="ARBA" id="ARBA00023242"/>
    </source>
</evidence>
<feature type="domain" description="Helicase ATP-binding" evidence="10">
    <location>
        <begin position="64"/>
        <end position="228"/>
    </location>
</feature>
<dbReference type="InterPro" id="IPR001650">
    <property type="entry name" value="Helicase_C-like"/>
</dbReference>
<evidence type="ECO:0000259" key="10">
    <source>
        <dbReference type="PROSITE" id="PS51192"/>
    </source>
</evidence>
<dbReference type="Pfam" id="PF00176">
    <property type="entry name" value="SNF2-rel_dom"/>
    <property type="match status" value="1"/>
</dbReference>
<protein>
    <submittedName>
        <fullName evidence="12">ISW1</fullName>
    </submittedName>
</protein>
<dbReference type="GO" id="GO:0000785">
    <property type="term" value="C:chromatin"/>
    <property type="evidence" value="ECO:0007669"/>
    <property type="project" value="TreeGrafter"/>
</dbReference>
<evidence type="ECO:0000259" key="11">
    <source>
        <dbReference type="PROSITE" id="PS51194"/>
    </source>
</evidence>
<organism evidence="12 13">
    <name type="scientific">Hepatospora eriocheir</name>
    <dbReference type="NCBI Taxonomy" id="1081669"/>
    <lineage>
        <taxon>Eukaryota</taxon>
        <taxon>Fungi</taxon>
        <taxon>Fungi incertae sedis</taxon>
        <taxon>Microsporidia</taxon>
        <taxon>Hepatosporidae</taxon>
        <taxon>Hepatospora</taxon>
    </lineage>
</organism>
<dbReference type="InterPro" id="IPR009057">
    <property type="entry name" value="Homeodomain-like_sf"/>
</dbReference>
<dbReference type="GO" id="GO:0003677">
    <property type="term" value="F:DNA binding"/>
    <property type="evidence" value="ECO:0007669"/>
    <property type="project" value="UniProtKB-KW"/>
</dbReference>
<dbReference type="InterPro" id="IPR027417">
    <property type="entry name" value="P-loop_NTPase"/>
</dbReference>
<dbReference type="EMBL" id="LVKB01000059">
    <property type="protein sequence ID" value="ORD96839.1"/>
    <property type="molecule type" value="Genomic_DNA"/>
</dbReference>
<dbReference type="SUPFAM" id="SSF46689">
    <property type="entry name" value="Homeodomain-like"/>
    <property type="match status" value="1"/>
</dbReference>
<dbReference type="GO" id="GO:0140658">
    <property type="term" value="F:ATP-dependent chromatin remodeler activity"/>
    <property type="evidence" value="ECO:0007669"/>
    <property type="project" value="TreeGrafter"/>
</dbReference>
<proteinExistence type="inferred from homology"/>
<dbReference type="Gene3D" id="3.40.50.300">
    <property type="entry name" value="P-loop containing nucleotide triphosphate hydrolases"/>
    <property type="match status" value="1"/>
</dbReference>
<dbReference type="AlphaFoldDB" id="A0A1X0QAL2"/>
<comment type="subcellular location">
    <subcellularLocation>
        <location evidence="1">Nucleus</location>
    </subcellularLocation>
</comment>
<sequence>MAKNKYSKYVNLIGSTKILKEFVPKIKDVEPNTEQAETYMFYASPKYINGTLRPYQIEGLNWLIKMHENKVNCILADEMGLGKTIQSISLIGYIKNIKEERHKHLIVVPKSVLQNWYNEFQTYLPDAKVIMFWCSKTEIYEMGKEVLKGNHDVIITTYEMCLSAERILKKINFNYLIMDEAHRLKNEKSILYQNLQKLKFSHKLLLTGTPLQNNIHELWSLLSFILPDVFTDAEKFEKFITDVDKGVSRDKLENIRKLLSVFFLRREKIDVEKSLLPKKITNIYAQPTEMQVDWYRSILQRDLSRVSGSVSANKMGLLNIVMQLRKCCNHPYLFDGAEKPPFEIGEHIIDNCGKMIILDKMLVNLKKDGHKVLIFSQMSRMLDILEDYVSYREFEYCRIDGSVDGTTRNEAIRDFNDPESSKFIFLLTTRAGGLGINLYSADTVIIFDSDWNPYADLQAQDRAHRIGQTKQVQVFRLITENTVEESIVLKAQQKLKLDQVLMKTEERRKAMNVSKNDLMKILAEGIEELDKVSMNNRLTIDEIIKKGEEKTIEMEEKIKEFKIGDYEAAKTNFDKWDIKDHYTQVVDKFVVDKFVADNTIPEEEIPKRRRQGLFYHNNLSFKEFSFPDYQFCPKEFYTLQKKEKELYERGSALSDEEQERKKKLLEQTFMWTKKDYKKFLLLVDMYGKNKEGILQNFPHKEDASRYYDVFFKRFKELEDSNRVKDALVRNEIRMKDNEITKNILASYTDLELDSILMGRTKYYSNHVLLCRFYQKYIDDPYVWNKIKTRLLGLDETIFDYYLHTRSISEISRYIGNLISMLKKHYSMTRK</sequence>
<dbReference type="OrthoDB" id="5857104at2759"/>
<evidence type="ECO:0000256" key="4">
    <source>
        <dbReference type="ARBA" id="ARBA00022801"/>
    </source>
</evidence>
<gene>
    <name evidence="12" type="primary">ISW1</name>
    <name evidence="12" type="ORF">HERIO_1260</name>
</gene>
<keyword evidence="3" id="KW-0547">Nucleotide-binding</keyword>
<dbReference type="CDD" id="cd18793">
    <property type="entry name" value="SF2_C_SNF"/>
    <property type="match status" value="1"/>
</dbReference>
<dbReference type="InterPro" id="IPR049730">
    <property type="entry name" value="SNF2/RAD54-like_C"/>
</dbReference>
<keyword evidence="8" id="KW-0238">DNA-binding</keyword>
<dbReference type="Gene3D" id="3.40.50.10810">
    <property type="entry name" value="Tandem AAA-ATPase domain"/>
    <property type="match status" value="1"/>
</dbReference>